<dbReference type="EMBL" id="SEWG01000005">
    <property type="protein sequence ID" value="RYU89637.1"/>
    <property type="molecule type" value="Genomic_DNA"/>
</dbReference>
<dbReference type="Gene3D" id="3.40.50.1010">
    <property type="entry name" value="5'-nuclease"/>
    <property type="match status" value="1"/>
</dbReference>
<dbReference type="Pfam" id="PF13470">
    <property type="entry name" value="PIN_3"/>
    <property type="match status" value="1"/>
</dbReference>
<evidence type="ECO:0000313" key="3">
    <source>
        <dbReference type="Proteomes" id="UP000293331"/>
    </source>
</evidence>
<organism evidence="2 3">
    <name type="scientific">Mucilaginibacter terrigena</name>
    <dbReference type="NCBI Taxonomy" id="2492395"/>
    <lineage>
        <taxon>Bacteria</taxon>
        <taxon>Pseudomonadati</taxon>
        <taxon>Bacteroidota</taxon>
        <taxon>Sphingobacteriia</taxon>
        <taxon>Sphingobacteriales</taxon>
        <taxon>Sphingobacteriaceae</taxon>
        <taxon>Mucilaginibacter</taxon>
    </lineage>
</organism>
<dbReference type="AlphaFoldDB" id="A0A4V1ZBP4"/>
<evidence type="ECO:0000259" key="1">
    <source>
        <dbReference type="Pfam" id="PF13470"/>
    </source>
</evidence>
<protein>
    <submittedName>
        <fullName evidence="2">PIN domain-containing protein</fullName>
    </submittedName>
</protein>
<sequence length="138" mass="15725">MRGVKKLFLDSDILLDLSLKRSVFFLPALNIIHLLEKGYFNAVTSSVAFVNIHYFLNKYDRLNKFSLLNEIRSVISIINVDEEIIDMALKSNSPDFEDAVQYYAAISGGCDAIITRNIKDYKQSTIPVLTAEQFLRTL</sequence>
<evidence type="ECO:0000313" key="2">
    <source>
        <dbReference type="EMBL" id="RYU89637.1"/>
    </source>
</evidence>
<proteinExistence type="predicted"/>
<accession>A0A4V1ZBP4</accession>
<dbReference type="SUPFAM" id="SSF88723">
    <property type="entry name" value="PIN domain-like"/>
    <property type="match status" value="1"/>
</dbReference>
<dbReference type="InterPro" id="IPR029060">
    <property type="entry name" value="PIN-like_dom_sf"/>
</dbReference>
<keyword evidence="3" id="KW-1185">Reference proteome</keyword>
<dbReference type="InterPro" id="IPR002716">
    <property type="entry name" value="PIN_dom"/>
</dbReference>
<dbReference type="OrthoDB" id="1148871at2"/>
<name>A0A4V1ZBP4_9SPHI</name>
<reference evidence="2 3" key="1">
    <citation type="submission" date="2019-02" db="EMBL/GenBank/DDBJ databases">
        <title>Bacterial novel species Mucilaginibacter sp. 17JY9-4 isolated from soil.</title>
        <authorList>
            <person name="Jung H.-Y."/>
        </authorList>
    </citation>
    <scope>NUCLEOTIDE SEQUENCE [LARGE SCALE GENOMIC DNA]</scope>
    <source>
        <strain evidence="2 3">17JY9-4</strain>
    </source>
</reference>
<dbReference type="Proteomes" id="UP000293331">
    <property type="component" value="Unassembled WGS sequence"/>
</dbReference>
<gene>
    <name evidence="2" type="ORF">EWM62_13165</name>
</gene>
<feature type="domain" description="PIN" evidence="1">
    <location>
        <begin position="7"/>
        <end position="119"/>
    </location>
</feature>
<comment type="caution">
    <text evidence="2">The sequence shown here is derived from an EMBL/GenBank/DDBJ whole genome shotgun (WGS) entry which is preliminary data.</text>
</comment>